<feature type="compositionally biased region" description="Basic and acidic residues" evidence="1">
    <location>
        <begin position="80"/>
        <end position="90"/>
    </location>
</feature>
<gene>
    <name evidence="2" type="ORF">C4D60_Mb03t10590</name>
</gene>
<evidence type="ECO:0000256" key="1">
    <source>
        <dbReference type="SAM" id="MobiDB-lite"/>
    </source>
</evidence>
<name>A0A4S8J8X5_MUSBA</name>
<accession>A0A4S8J8X5</accession>
<comment type="caution">
    <text evidence="2">The sequence shown here is derived from an EMBL/GenBank/DDBJ whole genome shotgun (WGS) entry which is preliminary data.</text>
</comment>
<dbReference type="Proteomes" id="UP000317650">
    <property type="component" value="Chromosome 3"/>
</dbReference>
<organism evidence="2 3">
    <name type="scientific">Musa balbisiana</name>
    <name type="common">Banana</name>
    <dbReference type="NCBI Taxonomy" id="52838"/>
    <lineage>
        <taxon>Eukaryota</taxon>
        <taxon>Viridiplantae</taxon>
        <taxon>Streptophyta</taxon>
        <taxon>Embryophyta</taxon>
        <taxon>Tracheophyta</taxon>
        <taxon>Spermatophyta</taxon>
        <taxon>Magnoliopsida</taxon>
        <taxon>Liliopsida</taxon>
        <taxon>Zingiberales</taxon>
        <taxon>Musaceae</taxon>
        <taxon>Musa</taxon>
    </lineage>
</organism>
<dbReference type="AlphaFoldDB" id="A0A4S8J8X5"/>
<proteinExistence type="predicted"/>
<sequence>MEVEKISKPIASTLPPFPPTSLLRFPRPKSSLRIGLLDRKEISAAVASAPTSSDRSWNLHVPCSKSTFLGLSGSSAMARAEVKSEHETAAARESGGGPLRPRHAIRSRSGCTKNGTDVKPREHPADAEALLDIVNSLSMMFICGIQYNN</sequence>
<feature type="region of interest" description="Disordered" evidence="1">
    <location>
        <begin position="79"/>
        <end position="121"/>
    </location>
</feature>
<evidence type="ECO:0000313" key="2">
    <source>
        <dbReference type="EMBL" id="THU58097.1"/>
    </source>
</evidence>
<dbReference type="EMBL" id="PYDT01000006">
    <property type="protein sequence ID" value="THU58097.1"/>
    <property type="molecule type" value="Genomic_DNA"/>
</dbReference>
<protein>
    <submittedName>
        <fullName evidence="2">Uncharacterized protein</fullName>
    </submittedName>
</protein>
<evidence type="ECO:0000313" key="3">
    <source>
        <dbReference type="Proteomes" id="UP000317650"/>
    </source>
</evidence>
<reference evidence="2 3" key="1">
    <citation type="journal article" date="2019" name="Nat. Plants">
        <title>Genome sequencing of Musa balbisiana reveals subgenome evolution and function divergence in polyploid bananas.</title>
        <authorList>
            <person name="Yao X."/>
        </authorList>
    </citation>
    <scope>NUCLEOTIDE SEQUENCE [LARGE SCALE GENOMIC DNA]</scope>
    <source>
        <strain evidence="3">cv. DH-PKW</strain>
        <tissue evidence="2">Leaves</tissue>
    </source>
</reference>
<keyword evidence="3" id="KW-1185">Reference proteome</keyword>